<dbReference type="EMBL" id="LPDO01000122">
    <property type="protein sequence ID" value="KVT46468.1"/>
    <property type="molecule type" value="Genomic_DNA"/>
</dbReference>
<keyword evidence="5 6" id="KW-0472">Membrane</keyword>
<feature type="transmembrane region" description="Helical" evidence="6">
    <location>
        <begin position="333"/>
        <end position="354"/>
    </location>
</feature>
<protein>
    <submittedName>
        <fullName evidence="8">Citrate transporter</fullName>
    </submittedName>
</protein>
<dbReference type="NCBIfam" id="TIGR00784">
    <property type="entry name" value="citMHS"/>
    <property type="match status" value="1"/>
</dbReference>
<evidence type="ECO:0000259" key="7">
    <source>
        <dbReference type="Pfam" id="PF03600"/>
    </source>
</evidence>
<dbReference type="GO" id="GO:0016020">
    <property type="term" value="C:membrane"/>
    <property type="evidence" value="ECO:0007669"/>
    <property type="project" value="UniProtKB-SubCell"/>
</dbReference>
<feature type="transmembrane region" description="Helical" evidence="6">
    <location>
        <begin position="54"/>
        <end position="74"/>
    </location>
</feature>
<feature type="transmembrane region" description="Helical" evidence="6">
    <location>
        <begin position="178"/>
        <end position="198"/>
    </location>
</feature>
<evidence type="ECO:0000256" key="6">
    <source>
        <dbReference type="SAM" id="Phobius"/>
    </source>
</evidence>
<feature type="transmembrane region" description="Helical" evidence="6">
    <location>
        <begin position="94"/>
        <end position="127"/>
    </location>
</feature>
<organism evidence="8 9">
    <name type="scientific">Burkholderia ubonensis</name>
    <dbReference type="NCBI Taxonomy" id="101571"/>
    <lineage>
        <taxon>Bacteria</taxon>
        <taxon>Pseudomonadati</taxon>
        <taxon>Pseudomonadota</taxon>
        <taxon>Betaproteobacteria</taxon>
        <taxon>Burkholderiales</taxon>
        <taxon>Burkholderiaceae</taxon>
        <taxon>Burkholderia</taxon>
        <taxon>Burkholderia cepacia complex</taxon>
    </lineage>
</organism>
<dbReference type="Pfam" id="PF03600">
    <property type="entry name" value="CitMHS"/>
    <property type="match status" value="1"/>
</dbReference>
<evidence type="ECO:0000313" key="8">
    <source>
        <dbReference type="EMBL" id="KVT46468.1"/>
    </source>
</evidence>
<keyword evidence="4 6" id="KW-1133">Transmembrane helix</keyword>
<dbReference type="Proteomes" id="UP000056732">
    <property type="component" value="Unassembled WGS sequence"/>
</dbReference>
<evidence type="ECO:0000256" key="2">
    <source>
        <dbReference type="ARBA" id="ARBA00022448"/>
    </source>
</evidence>
<evidence type="ECO:0000313" key="9">
    <source>
        <dbReference type="Proteomes" id="UP000056732"/>
    </source>
</evidence>
<feature type="domain" description="Citrate transporter-like" evidence="7">
    <location>
        <begin position="26"/>
        <end position="380"/>
    </location>
</feature>
<feature type="transmembrane region" description="Helical" evidence="6">
    <location>
        <begin position="289"/>
        <end position="312"/>
    </location>
</feature>
<sequence>MLTVVGILITLSVVALLLTGRWAPLVVLTLTPFIGAVVAGFGPADISAFYLQGLVKVAPVATMFVFAITFFGIMQDVGLFAPLIRGLLSLTRGNVVAVAVCTALLGMAAHLDGAGATTFLLTVPALLPLYRELRMNPYLMLMLLALGAGIVNMMPWAGPLGRASAVIGIDASLLWSPLIPLQATGAALLLLLASYLGWREQKRIAAASPIASPISASAAVSATPIDAERVPGWRQAVNGAIFSGVLIALLTSMLPAAYTFMLGAALALAVNFRNQRAQIACLHAHAPNALLMGAIILAAGSFLGVMDGSGMLKAIAHDLVSILPDSLVPQLHLVLGLFGLPMELLLSTDAYYFGLLPIVNEIVTEHGVSPAVTVYALTIGNIIGTFISPFSAALWLALGLAGLDMGRHIRHSFGWMWSFSIVLMGVAVAIRLIPVTLD</sequence>
<gene>
    <name evidence="8" type="ORF">WK53_14985</name>
</gene>
<name>A0AAW3N9L3_9BURK</name>
<reference evidence="8 9" key="1">
    <citation type="submission" date="2015-11" db="EMBL/GenBank/DDBJ databases">
        <title>Expanding the genomic diversity of Burkholderia species for the development of highly accurate diagnostics.</title>
        <authorList>
            <person name="Sahl J."/>
            <person name="Keim P."/>
            <person name="Wagner D."/>
        </authorList>
    </citation>
    <scope>NUCLEOTIDE SEQUENCE [LARGE SCALE GENOMIC DNA]</scope>
    <source>
        <strain evidence="8 9">MSMB1137WGS</strain>
    </source>
</reference>
<dbReference type="InterPro" id="IPR014738">
    <property type="entry name" value="Citrate_transporter"/>
</dbReference>
<proteinExistence type="predicted"/>
<feature type="transmembrane region" description="Helical" evidence="6">
    <location>
        <begin position="139"/>
        <end position="158"/>
    </location>
</feature>
<comment type="caution">
    <text evidence="8">The sequence shown here is derived from an EMBL/GenBank/DDBJ whole genome shotgun (WGS) entry which is preliminary data.</text>
</comment>
<feature type="transmembrane region" description="Helical" evidence="6">
    <location>
        <begin position="25"/>
        <end position="42"/>
    </location>
</feature>
<evidence type="ECO:0000256" key="5">
    <source>
        <dbReference type="ARBA" id="ARBA00023136"/>
    </source>
</evidence>
<evidence type="ECO:0000256" key="4">
    <source>
        <dbReference type="ARBA" id="ARBA00022989"/>
    </source>
</evidence>
<dbReference type="InterPro" id="IPR004680">
    <property type="entry name" value="Cit_transptr-like_dom"/>
</dbReference>
<keyword evidence="3 6" id="KW-0812">Transmembrane</keyword>
<dbReference type="AlphaFoldDB" id="A0AAW3N9L3"/>
<dbReference type="GO" id="GO:0015137">
    <property type="term" value="F:citrate transmembrane transporter activity"/>
    <property type="evidence" value="ECO:0007669"/>
    <property type="project" value="InterPro"/>
</dbReference>
<feature type="transmembrane region" description="Helical" evidence="6">
    <location>
        <begin position="239"/>
        <end position="269"/>
    </location>
</feature>
<evidence type="ECO:0000256" key="1">
    <source>
        <dbReference type="ARBA" id="ARBA00004141"/>
    </source>
</evidence>
<feature type="transmembrane region" description="Helical" evidence="6">
    <location>
        <begin position="374"/>
        <end position="401"/>
    </location>
</feature>
<comment type="subcellular location">
    <subcellularLocation>
        <location evidence="1">Membrane</location>
        <topology evidence="1">Multi-pass membrane protein</topology>
    </subcellularLocation>
</comment>
<evidence type="ECO:0000256" key="3">
    <source>
        <dbReference type="ARBA" id="ARBA00022692"/>
    </source>
</evidence>
<accession>A0AAW3N9L3</accession>
<keyword evidence="2" id="KW-0813">Transport</keyword>
<feature type="transmembrane region" description="Helical" evidence="6">
    <location>
        <begin position="413"/>
        <end position="433"/>
    </location>
</feature>